<sequence>MHVYAVTPQAPGPDDTSGSGYAGLLAETADACERAGWSGILVPHNLHEVDPWLITGQLGQAAERLVPLVAVQPASAPPHTVAAMAAAFAVLYGRPLDFNLVAGAREDERRQTGDLLDHDERYARLREYGMILRALLRGEEVTMAGRFYSYDRFRLVPRPDVLSRSRLFVAGSSPASISVAQEIADVVVTHPTPFAEWSESFLKPLVAGGYTGGLGIRVGVVADSRRERAWTEAERRFPETWQGRQETLLKTVSSNRWARDLAVRSVDAQERPDRSDPYWLGAFRSGKASAPFFVGTHEEVGERLGDYVRAGIDHILLNGCHEADYHDIGRAIAIASKS</sequence>
<evidence type="ECO:0000259" key="6">
    <source>
        <dbReference type="Pfam" id="PF00296"/>
    </source>
</evidence>
<feature type="region of interest" description="Disordered" evidence="5">
    <location>
        <begin position="1"/>
        <end position="21"/>
    </location>
</feature>
<dbReference type="InterPro" id="IPR011251">
    <property type="entry name" value="Luciferase-like_dom"/>
</dbReference>
<dbReference type="Gene3D" id="3.20.20.30">
    <property type="entry name" value="Luciferase-like domain"/>
    <property type="match status" value="1"/>
</dbReference>
<proteinExistence type="predicted"/>
<reference evidence="8" key="1">
    <citation type="journal article" date="2019" name="Int. J. Syst. Evol. Microbiol.">
        <title>The Global Catalogue of Microorganisms (GCM) 10K type strain sequencing project: providing services to taxonomists for standard genome sequencing and annotation.</title>
        <authorList>
            <consortium name="The Broad Institute Genomics Platform"/>
            <consortium name="The Broad Institute Genome Sequencing Center for Infectious Disease"/>
            <person name="Wu L."/>
            <person name="Ma J."/>
        </authorList>
    </citation>
    <scope>NUCLEOTIDE SEQUENCE [LARGE SCALE GENOMIC DNA]</scope>
    <source>
        <strain evidence="8">JCM 17440</strain>
    </source>
</reference>
<dbReference type="Proteomes" id="UP001501710">
    <property type="component" value="Unassembled WGS sequence"/>
</dbReference>
<evidence type="ECO:0000256" key="2">
    <source>
        <dbReference type="ARBA" id="ARBA00022643"/>
    </source>
</evidence>
<evidence type="ECO:0000256" key="4">
    <source>
        <dbReference type="ARBA" id="ARBA00023033"/>
    </source>
</evidence>
<evidence type="ECO:0000256" key="5">
    <source>
        <dbReference type="SAM" id="MobiDB-lite"/>
    </source>
</evidence>
<dbReference type="EMBL" id="BAABAS010000003">
    <property type="protein sequence ID" value="GAA4225105.1"/>
    <property type="molecule type" value="Genomic_DNA"/>
</dbReference>
<gene>
    <name evidence="7" type="ORF">GCM10022254_06280</name>
</gene>
<keyword evidence="2" id="KW-0288">FMN</keyword>
<evidence type="ECO:0000256" key="3">
    <source>
        <dbReference type="ARBA" id="ARBA00023002"/>
    </source>
</evidence>
<evidence type="ECO:0000313" key="8">
    <source>
        <dbReference type="Proteomes" id="UP001501710"/>
    </source>
</evidence>
<evidence type="ECO:0000256" key="1">
    <source>
        <dbReference type="ARBA" id="ARBA00022630"/>
    </source>
</evidence>
<dbReference type="PANTHER" id="PTHR42847">
    <property type="entry name" value="ALKANESULFONATE MONOOXYGENASE"/>
    <property type="match status" value="1"/>
</dbReference>
<dbReference type="SUPFAM" id="SSF51679">
    <property type="entry name" value="Bacterial luciferase-like"/>
    <property type="match status" value="1"/>
</dbReference>
<keyword evidence="8" id="KW-1185">Reference proteome</keyword>
<keyword evidence="1" id="KW-0285">Flavoprotein</keyword>
<name>A0ABP8BT56_9ACTN</name>
<dbReference type="Pfam" id="PF00296">
    <property type="entry name" value="Bac_luciferase"/>
    <property type="match status" value="1"/>
</dbReference>
<protein>
    <submittedName>
        <fullName evidence="7">LLM class flavin-dependent oxidoreductase</fullName>
    </submittedName>
</protein>
<keyword evidence="3" id="KW-0560">Oxidoreductase</keyword>
<accession>A0ABP8BT56</accession>
<keyword evidence="4" id="KW-0503">Monooxygenase</keyword>
<dbReference type="InterPro" id="IPR050172">
    <property type="entry name" value="SsuD_RutA_monooxygenase"/>
</dbReference>
<dbReference type="InterPro" id="IPR036661">
    <property type="entry name" value="Luciferase-like_sf"/>
</dbReference>
<dbReference type="RefSeq" id="WP_344889248.1">
    <property type="nucleotide sequence ID" value="NZ_BAABAS010000003.1"/>
</dbReference>
<dbReference type="PANTHER" id="PTHR42847:SF4">
    <property type="entry name" value="ALKANESULFONATE MONOOXYGENASE-RELATED"/>
    <property type="match status" value="1"/>
</dbReference>
<feature type="domain" description="Luciferase-like" evidence="6">
    <location>
        <begin position="1"/>
        <end position="314"/>
    </location>
</feature>
<organism evidence="7 8">
    <name type="scientific">Actinomadura meridiana</name>
    <dbReference type="NCBI Taxonomy" id="559626"/>
    <lineage>
        <taxon>Bacteria</taxon>
        <taxon>Bacillati</taxon>
        <taxon>Actinomycetota</taxon>
        <taxon>Actinomycetes</taxon>
        <taxon>Streptosporangiales</taxon>
        <taxon>Thermomonosporaceae</taxon>
        <taxon>Actinomadura</taxon>
    </lineage>
</organism>
<comment type="caution">
    <text evidence="7">The sequence shown here is derived from an EMBL/GenBank/DDBJ whole genome shotgun (WGS) entry which is preliminary data.</text>
</comment>
<evidence type="ECO:0000313" key="7">
    <source>
        <dbReference type="EMBL" id="GAA4225105.1"/>
    </source>
</evidence>